<comment type="subcellular location">
    <subcellularLocation>
        <location evidence="1">Cell membrane</location>
        <topology evidence="1">Multi-pass membrane protein</topology>
    </subcellularLocation>
</comment>
<organism evidence="9 10">
    <name type="scientific">Paenibacillus lemnae</name>
    <dbReference type="NCBI Taxonomy" id="1330551"/>
    <lineage>
        <taxon>Bacteria</taxon>
        <taxon>Bacillati</taxon>
        <taxon>Bacillota</taxon>
        <taxon>Bacilli</taxon>
        <taxon>Bacillales</taxon>
        <taxon>Paenibacillaceae</taxon>
        <taxon>Paenibacillus</taxon>
    </lineage>
</organism>
<reference evidence="9 10" key="1">
    <citation type="submission" date="2020-04" db="EMBL/GenBank/DDBJ databases">
        <title>Paenibacillus algicola sp. nov., a novel marine bacterium producing alginate lyase.</title>
        <authorList>
            <person name="Huang H."/>
        </authorList>
    </citation>
    <scope>NUCLEOTIDE SEQUENCE [LARGE SCALE GENOMIC DNA]</scope>
    <source>
        <strain evidence="9 10">L7-75</strain>
    </source>
</reference>
<keyword evidence="4 7" id="KW-0812">Transmembrane</keyword>
<comment type="caution">
    <text evidence="9">The sequence shown here is derived from an EMBL/GenBank/DDBJ whole genome shotgun (WGS) entry which is preliminary data.</text>
</comment>
<dbReference type="InterPro" id="IPR050445">
    <property type="entry name" value="Bact_polysacc_biosynth/exp"/>
</dbReference>
<evidence type="ECO:0000259" key="8">
    <source>
        <dbReference type="Pfam" id="PF02706"/>
    </source>
</evidence>
<keyword evidence="10" id="KW-1185">Reference proteome</keyword>
<accession>A0A848MBY7</accession>
<gene>
    <name evidence="9" type="ORF">HII30_17485</name>
</gene>
<dbReference type="GO" id="GO:0004713">
    <property type="term" value="F:protein tyrosine kinase activity"/>
    <property type="evidence" value="ECO:0007669"/>
    <property type="project" value="TreeGrafter"/>
</dbReference>
<protein>
    <submittedName>
        <fullName evidence="9">Lipopolysaccharide biosynthesis protein</fullName>
    </submittedName>
</protein>
<dbReference type="PANTHER" id="PTHR32309">
    <property type="entry name" value="TYROSINE-PROTEIN KINASE"/>
    <property type="match status" value="1"/>
</dbReference>
<keyword evidence="6 7" id="KW-0472">Membrane</keyword>
<evidence type="ECO:0000256" key="4">
    <source>
        <dbReference type="ARBA" id="ARBA00022692"/>
    </source>
</evidence>
<dbReference type="RefSeq" id="WP_246246571.1">
    <property type="nucleotide sequence ID" value="NZ_JABBPN010000019.1"/>
</dbReference>
<feature type="transmembrane region" description="Helical" evidence="7">
    <location>
        <begin position="174"/>
        <end position="198"/>
    </location>
</feature>
<keyword evidence="3" id="KW-1003">Cell membrane</keyword>
<name>A0A848MBY7_PAELE</name>
<dbReference type="InterPro" id="IPR003856">
    <property type="entry name" value="LPS_length_determ_N"/>
</dbReference>
<sequence>MELREYLRVIKQRWWIPLLTVVCCLAIVYAYNALYTQPVYEASADLIVNQPGITDEGEQMVNQNSINTNLMLINTYRQIITSEAITGYVVRNHPELNLTPQELSSKVTINTMKDTQVINLTAQDSSYERAAVIVNSMSHVFIDRVTTIMNVNNVSVLNEADTSSSPDPVNNHAAFLYLFSVALGLLLGCGIIFLMSYLDDSVTSEQEIEQVLGLTLLGNIHKAKRQDLKHVDADVIQESQTVNMRNVSNPKEI</sequence>
<dbReference type="GO" id="GO:0005886">
    <property type="term" value="C:plasma membrane"/>
    <property type="evidence" value="ECO:0007669"/>
    <property type="project" value="UniProtKB-SubCell"/>
</dbReference>
<dbReference type="Proteomes" id="UP000565468">
    <property type="component" value="Unassembled WGS sequence"/>
</dbReference>
<dbReference type="PANTHER" id="PTHR32309:SF13">
    <property type="entry name" value="FERRIC ENTEROBACTIN TRANSPORT PROTEIN FEPE"/>
    <property type="match status" value="1"/>
</dbReference>
<evidence type="ECO:0000256" key="3">
    <source>
        <dbReference type="ARBA" id="ARBA00022475"/>
    </source>
</evidence>
<evidence type="ECO:0000313" key="10">
    <source>
        <dbReference type="Proteomes" id="UP000565468"/>
    </source>
</evidence>
<evidence type="ECO:0000256" key="6">
    <source>
        <dbReference type="ARBA" id="ARBA00023136"/>
    </source>
</evidence>
<evidence type="ECO:0000256" key="1">
    <source>
        <dbReference type="ARBA" id="ARBA00004651"/>
    </source>
</evidence>
<dbReference type="Pfam" id="PF02706">
    <property type="entry name" value="Wzz"/>
    <property type="match status" value="1"/>
</dbReference>
<evidence type="ECO:0000256" key="7">
    <source>
        <dbReference type="SAM" id="Phobius"/>
    </source>
</evidence>
<evidence type="ECO:0000256" key="5">
    <source>
        <dbReference type="ARBA" id="ARBA00022989"/>
    </source>
</evidence>
<keyword evidence="5 7" id="KW-1133">Transmembrane helix</keyword>
<feature type="transmembrane region" description="Helical" evidence="7">
    <location>
        <begin position="12"/>
        <end position="31"/>
    </location>
</feature>
<proteinExistence type="inferred from homology"/>
<dbReference type="AlphaFoldDB" id="A0A848MBY7"/>
<comment type="similarity">
    <text evidence="2">Belongs to the CpsC/CapA family.</text>
</comment>
<evidence type="ECO:0000313" key="9">
    <source>
        <dbReference type="EMBL" id="NMO97562.1"/>
    </source>
</evidence>
<dbReference type="EMBL" id="JABBPN010000019">
    <property type="protein sequence ID" value="NMO97562.1"/>
    <property type="molecule type" value="Genomic_DNA"/>
</dbReference>
<feature type="domain" description="Polysaccharide chain length determinant N-terminal" evidence="8">
    <location>
        <begin position="2"/>
        <end position="92"/>
    </location>
</feature>
<evidence type="ECO:0000256" key="2">
    <source>
        <dbReference type="ARBA" id="ARBA00006683"/>
    </source>
</evidence>